<dbReference type="NCBIfam" id="NF003464">
    <property type="entry name" value="PRK05087.1"/>
    <property type="match status" value="1"/>
</dbReference>
<dbReference type="GO" id="GO:0005737">
    <property type="term" value="C:cytoplasm"/>
    <property type="evidence" value="ECO:0007669"/>
    <property type="project" value="UniProtKB-SubCell"/>
</dbReference>
<feature type="domain" description="Carrier" evidence="6">
    <location>
        <begin position="1"/>
        <end position="76"/>
    </location>
</feature>
<accession>A0A1V4IZA4</accession>
<organism evidence="7 8">
    <name type="scientific">Clostridium oryzae</name>
    <dbReference type="NCBI Taxonomy" id="1450648"/>
    <lineage>
        <taxon>Bacteria</taxon>
        <taxon>Bacillati</taxon>
        <taxon>Bacillota</taxon>
        <taxon>Clostridia</taxon>
        <taxon>Eubacteriales</taxon>
        <taxon>Clostridiaceae</taxon>
        <taxon>Clostridium</taxon>
    </lineage>
</organism>
<protein>
    <recommendedName>
        <fullName evidence="5">D-alanyl carrier protein</fullName>
        <shortName evidence="5">DCP</shortName>
    </recommendedName>
    <alternativeName>
        <fullName evidence="5">D-alanine--poly(phosphoribitol) ligase subunit 2</fullName>
    </alternativeName>
</protein>
<evidence type="ECO:0000313" key="8">
    <source>
        <dbReference type="Proteomes" id="UP000190080"/>
    </source>
</evidence>
<dbReference type="SUPFAM" id="SSF47336">
    <property type="entry name" value="ACP-like"/>
    <property type="match status" value="1"/>
</dbReference>
<evidence type="ECO:0000256" key="5">
    <source>
        <dbReference type="HAMAP-Rule" id="MF_00565"/>
    </source>
</evidence>
<reference evidence="7 8" key="1">
    <citation type="submission" date="2017-03" db="EMBL/GenBank/DDBJ databases">
        <title>Genome sequence of Clostridium oryzae DSM 28571.</title>
        <authorList>
            <person name="Poehlein A."/>
            <person name="Daniel R."/>
        </authorList>
    </citation>
    <scope>NUCLEOTIDE SEQUENCE [LARGE SCALE GENOMIC DNA]</scope>
    <source>
        <strain evidence="7 8">DSM 28571</strain>
    </source>
</reference>
<comment type="similarity">
    <text evidence="5">Belongs to the DltC family.</text>
</comment>
<dbReference type="GO" id="GO:0036370">
    <property type="term" value="F:D-alanyl carrier activity"/>
    <property type="evidence" value="ECO:0007669"/>
    <property type="project" value="UniProtKB-UniRule"/>
</dbReference>
<evidence type="ECO:0000256" key="1">
    <source>
        <dbReference type="ARBA" id="ARBA00022450"/>
    </source>
</evidence>
<proteinExistence type="inferred from homology"/>
<dbReference type="Gene3D" id="1.10.1200.10">
    <property type="entry name" value="ACP-like"/>
    <property type="match status" value="1"/>
</dbReference>
<dbReference type="OrthoDB" id="6462171at2"/>
<keyword evidence="7" id="KW-0436">Ligase</keyword>
<dbReference type="Pfam" id="PF00550">
    <property type="entry name" value="PP-binding"/>
    <property type="match status" value="1"/>
</dbReference>
<dbReference type="InterPro" id="IPR009081">
    <property type="entry name" value="PP-bd_ACP"/>
</dbReference>
<dbReference type="PROSITE" id="PS50075">
    <property type="entry name" value="CARRIER"/>
    <property type="match status" value="1"/>
</dbReference>
<keyword evidence="8" id="KW-1185">Reference proteome</keyword>
<comment type="pathway">
    <text evidence="5">Cell wall biogenesis; lipoteichoic acid biosynthesis.</text>
</comment>
<dbReference type="GO" id="GO:0016874">
    <property type="term" value="F:ligase activity"/>
    <property type="evidence" value="ECO:0007669"/>
    <property type="project" value="UniProtKB-KW"/>
</dbReference>
<keyword evidence="3 5" id="KW-0597">Phosphoprotein</keyword>
<keyword evidence="1 5" id="KW-0596">Phosphopantetheine</keyword>
<evidence type="ECO:0000256" key="4">
    <source>
        <dbReference type="ARBA" id="ARBA00023316"/>
    </source>
</evidence>
<name>A0A1V4IZA4_9CLOT</name>
<sequence length="76" mass="8652">MKERLLDMLAEICEDDIVKENMNIDLLETDLLDSLGFAELLALIEDEFGIVLSPSEFQREDLNTPAKILEILETRG</sequence>
<comment type="function">
    <text evidence="5">Carrier protein involved in the D-alanylation of lipoteichoic acid (LTA). The loading of thioester-linked D-alanine onto DltC is catalyzed by D-alanine--D-alanyl carrier protein ligase DltA. The DltC-carried D-alanyl group is further transferred to cell membrane phosphatidylglycerol (PG) by forming an ester bond, probably catalyzed by DltD. D-alanylation of LTA plays an important role in modulating the properties of the cell wall in Gram-positive bacteria, influencing the net charge of the cell wall.</text>
</comment>
<dbReference type="Proteomes" id="UP000190080">
    <property type="component" value="Unassembled WGS sequence"/>
</dbReference>
<dbReference type="EMBL" id="MZGV01000001">
    <property type="protein sequence ID" value="OPJ65256.1"/>
    <property type="molecule type" value="Genomic_DNA"/>
</dbReference>
<dbReference type="HAMAP" id="MF_00565">
    <property type="entry name" value="DltC"/>
    <property type="match status" value="1"/>
</dbReference>
<evidence type="ECO:0000256" key="2">
    <source>
        <dbReference type="ARBA" id="ARBA00022490"/>
    </source>
</evidence>
<comment type="subcellular location">
    <subcellularLocation>
        <location evidence="5">Cytoplasm</location>
    </subcellularLocation>
</comment>
<evidence type="ECO:0000313" key="7">
    <source>
        <dbReference type="EMBL" id="OPJ65256.1"/>
    </source>
</evidence>
<comment type="caution">
    <text evidence="7">The sequence shown here is derived from an EMBL/GenBank/DDBJ whole genome shotgun (WGS) entry which is preliminary data.</text>
</comment>
<comment type="PTM">
    <text evidence="5">4'-phosphopantetheine is transferred from CoA to a specific serine of apo-DCP.</text>
</comment>
<dbReference type="InterPro" id="IPR003230">
    <property type="entry name" value="DltC"/>
</dbReference>
<dbReference type="InterPro" id="IPR036736">
    <property type="entry name" value="ACP-like_sf"/>
</dbReference>
<evidence type="ECO:0000256" key="3">
    <source>
        <dbReference type="ARBA" id="ARBA00022553"/>
    </source>
</evidence>
<dbReference type="UniPathway" id="UPA00556"/>
<feature type="modified residue" description="O-(pantetheine 4'-phosphoryl)serine" evidence="5">
    <location>
        <position position="34"/>
    </location>
</feature>
<keyword evidence="4 5" id="KW-0961">Cell wall biogenesis/degradation</keyword>
<dbReference type="GO" id="GO:0071555">
    <property type="term" value="P:cell wall organization"/>
    <property type="evidence" value="ECO:0007669"/>
    <property type="project" value="UniProtKB-KW"/>
</dbReference>
<dbReference type="STRING" id="1450648.CLORY_02560"/>
<evidence type="ECO:0000259" key="6">
    <source>
        <dbReference type="PROSITE" id="PS50075"/>
    </source>
</evidence>
<keyword evidence="2 5" id="KW-0963">Cytoplasm</keyword>
<dbReference type="GO" id="GO:0070395">
    <property type="term" value="P:lipoteichoic acid biosynthetic process"/>
    <property type="evidence" value="ECO:0007669"/>
    <property type="project" value="UniProtKB-UniRule"/>
</dbReference>
<dbReference type="RefSeq" id="WP_079421753.1">
    <property type="nucleotide sequence ID" value="NZ_MZGV01000001.1"/>
</dbReference>
<dbReference type="AlphaFoldDB" id="A0A1V4IZA4"/>
<dbReference type="NCBIfam" id="TIGR01688">
    <property type="entry name" value="dltC"/>
    <property type="match status" value="1"/>
</dbReference>
<gene>
    <name evidence="5 7" type="primary">dltC</name>
    <name evidence="7" type="ORF">CLORY_02560</name>
</gene>